<dbReference type="InterPro" id="IPR029052">
    <property type="entry name" value="Metallo-depent_PP-like"/>
</dbReference>
<dbReference type="GO" id="GO:0009245">
    <property type="term" value="P:lipid A biosynthetic process"/>
    <property type="evidence" value="ECO:0007669"/>
    <property type="project" value="TreeGrafter"/>
</dbReference>
<proteinExistence type="predicted"/>
<reference evidence="7" key="1">
    <citation type="journal article" date="2014" name="Genome Announc.">
        <title>Draft Genome Sequences of Marine Flavobacterium Nonlabens Strains NR17, NR24, NR27, NR32, NR33, and Ara13.</title>
        <authorList>
            <person name="Nakanishi M."/>
            <person name="Meirelles P."/>
            <person name="Suzuki R."/>
            <person name="Takatani N."/>
            <person name="Mino S."/>
            <person name="Suda W."/>
            <person name="Oshima K."/>
            <person name="Hattori M."/>
            <person name="Ohkuma M."/>
            <person name="Hosokawa M."/>
            <person name="Miyashita K."/>
            <person name="Thompson F.L."/>
            <person name="Niwa A."/>
            <person name="Sawabe T."/>
            <person name="Sawabe T."/>
        </authorList>
    </citation>
    <scope>NUCLEOTIDE SEQUENCE [LARGE SCALE GENOMIC DNA]</scope>
    <source>
        <strain evidence="7">JCM 19294</strain>
    </source>
</reference>
<evidence type="ECO:0000256" key="1">
    <source>
        <dbReference type="ARBA" id="ARBA00022475"/>
    </source>
</evidence>
<sequence>MKRKVDLVVISDVHLGTYGCQSKEIYSYLKSIKPDTLVLNGDIIDMWQFSKRYWPKSHMKVVKQLFQLASKGTQIYYITGNHDEMLRKFNGLELGNIKIVNKLEWNCNGKTALFFHGDIFDVSIQNSKWLAKIGAMSYDSLILVNTAINYLSRKLGKGKVSLSRKIKTSVKGAVKFISNFEQTAIEMARQQGYDYVICGHIHQPTDKTIDFKNGSSIRYLNSGDWVEHCTALEYHDDKWKLYKHDLNDNNLVNAIESELFDDSMSLVDMNQKQLYQYILQEFLK</sequence>
<organism evidence="7 8">
    <name type="scientific">Nonlabens tegetincola</name>
    <dbReference type="NCBI Taxonomy" id="323273"/>
    <lineage>
        <taxon>Bacteria</taxon>
        <taxon>Pseudomonadati</taxon>
        <taxon>Bacteroidota</taxon>
        <taxon>Flavobacteriia</taxon>
        <taxon>Flavobacteriales</taxon>
        <taxon>Flavobacteriaceae</taxon>
        <taxon>Nonlabens</taxon>
    </lineage>
</organism>
<accession>A0A090Q193</accession>
<dbReference type="Proteomes" id="UP000029221">
    <property type="component" value="Unassembled WGS sequence"/>
</dbReference>
<keyword evidence="8" id="KW-1185">Reference proteome</keyword>
<feature type="domain" description="Calcineurin-like phosphoesterase" evidence="6">
    <location>
        <begin position="7"/>
        <end position="204"/>
    </location>
</feature>
<dbReference type="RefSeq" id="WP_042278385.1">
    <property type="nucleotide sequence ID" value="NZ_BBML01000003.1"/>
</dbReference>
<dbReference type="AlphaFoldDB" id="A0A090Q193"/>
<evidence type="ECO:0000256" key="2">
    <source>
        <dbReference type="ARBA" id="ARBA00022519"/>
    </source>
</evidence>
<dbReference type="PANTHER" id="PTHR34990">
    <property type="entry name" value="UDP-2,3-DIACYLGLUCOSAMINE HYDROLASE-RELATED"/>
    <property type="match status" value="1"/>
</dbReference>
<evidence type="ECO:0000313" key="7">
    <source>
        <dbReference type="EMBL" id="GAK96859.1"/>
    </source>
</evidence>
<gene>
    <name evidence="7" type="ORF">JCM19294_1168</name>
</gene>
<dbReference type="GO" id="GO:0046872">
    <property type="term" value="F:metal ion binding"/>
    <property type="evidence" value="ECO:0007669"/>
    <property type="project" value="UniProtKB-KW"/>
</dbReference>
<dbReference type="InterPro" id="IPR004843">
    <property type="entry name" value="Calcineurin-like_PHP"/>
</dbReference>
<evidence type="ECO:0000313" key="8">
    <source>
        <dbReference type="Proteomes" id="UP000029221"/>
    </source>
</evidence>
<evidence type="ECO:0000256" key="5">
    <source>
        <dbReference type="ARBA" id="ARBA00023211"/>
    </source>
</evidence>
<name>A0A090Q193_9FLAO</name>
<dbReference type="GO" id="GO:0016020">
    <property type="term" value="C:membrane"/>
    <property type="evidence" value="ECO:0007669"/>
    <property type="project" value="GOC"/>
</dbReference>
<dbReference type="GO" id="GO:0008758">
    <property type="term" value="F:UDP-2,3-diacylglucosamine hydrolase activity"/>
    <property type="evidence" value="ECO:0007669"/>
    <property type="project" value="TreeGrafter"/>
</dbReference>
<evidence type="ECO:0000259" key="6">
    <source>
        <dbReference type="Pfam" id="PF00149"/>
    </source>
</evidence>
<dbReference type="InterPro" id="IPR043461">
    <property type="entry name" value="LpxH-like"/>
</dbReference>
<keyword evidence="2" id="KW-0997">Cell inner membrane</keyword>
<dbReference type="eggNOG" id="COG2908">
    <property type="taxonomic scope" value="Bacteria"/>
</dbReference>
<protein>
    <submittedName>
        <fullName evidence="7">Ser/Thr protein phosphatase family protein</fullName>
    </submittedName>
</protein>
<keyword evidence="1" id="KW-1003">Cell membrane</keyword>
<dbReference type="EMBL" id="BBML01000003">
    <property type="protein sequence ID" value="GAK96859.1"/>
    <property type="molecule type" value="Genomic_DNA"/>
</dbReference>
<evidence type="ECO:0000256" key="3">
    <source>
        <dbReference type="ARBA" id="ARBA00022723"/>
    </source>
</evidence>
<dbReference type="STRING" id="319236.BST91_03325"/>
<keyword evidence="5" id="KW-0464">Manganese</keyword>
<dbReference type="PANTHER" id="PTHR34990:SF2">
    <property type="entry name" value="BLL8164 PROTEIN"/>
    <property type="match status" value="1"/>
</dbReference>
<dbReference type="Pfam" id="PF00149">
    <property type="entry name" value="Metallophos"/>
    <property type="match status" value="1"/>
</dbReference>
<evidence type="ECO:0000256" key="4">
    <source>
        <dbReference type="ARBA" id="ARBA00023136"/>
    </source>
</evidence>
<dbReference type="Gene3D" id="3.60.21.10">
    <property type="match status" value="1"/>
</dbReference>
<keyword evidence="3" id="KW-0479">Metal-binding</keyword>
<keyword evidence="4" id="KW-0472">Membrane</keyword>
<comment type="caution">
    <text evidence="7">The sequence shown here is derived from an EMBL/GenBank/DDBJ whole genome shotgun (WGS) entry which is preliminary data.</text>
</comment>
<dbReference type="SUPFAM" id="SSF56300">
    <property type="entry name" value="Metallo-dependent phosphatases"/>
    <property type="match status" value="1"/>
</dbReference>
<dbReference type="CDD" id="cd07398">
    <property type="entry name" value="MPP_YbbF-LpxH"/>
    <property type="match status" value="1"/>
</dbReference>